<dbReference type="InterPro" id="IPR046807">
    <property type="entry name" value="Tra1_central"/>
</dbReference>
<organism evidence="2 3">
    <name type="scientific">Coemansia guatemalensis</name>
    <dbReference type="NCBI Taxonomy" id="2761395"/>
    <lineage>
        <taxon>Eukaryota</taxon>
        <taxon>Fungi</taxon>
        <taxon>Fungi incertae sedis</taxon>
        <taxon>Zoopagomycota</taxon>
        <taxon>Kickxellomycotina</taxon>
        <taxon>Kickxellomycetes</taxon>
        <taxon>Kickxellales</taxon>
        <taxon>Kickxellaceae</taxon>
        <taxon>Coemansia</taxon>
    </lineage>
</organism>
<name>A0A9W8HNW5_9FUNG</name>
<evidence type="ECO:0000313" key="3">
    <source>
        <dbReference type="Proteomes" id="UP001140094"/>
    </source>
</evidence>
<dbReference type="GO" id="GO:0006281">
    <property type="term" value="P:DNA repair"/>
    <property type="evidence" value="ECO:0007669"/>
    <property type="project" value="TreeGrafter"/>
</dbReference>
<dbReference type="SUPFAM" id="SSF48371">
    <property type="entry name" value="ARM repeat"/>
    <property type="match status" value="1"/>
</dbReference>
<dbReference type="PANTHER" id="PTHR11139">
    <property type="entry name" value="ATAXIA TELANGIECTASIA MUTATED ATM -RELATED"/>
    <property type="match status" value="1"/>
</dbReference>
<feature type="non-terminal residue" evidence="2">
    <location>
        <position position="1"/>
    </location>
</feature>
<reference evidence="2" key="1">
    <citation type="submission" date="2022-07" db="EMBL/GenBank/DDBJ databases">
        <title>Phylogenomic reconstructions and comparative analyses of Kickxellomycotina fungi.</title>
        <authorList>
            <person name="Reynolds N.K."/>
            <person name="Stajich J.E."/>
            <person name="Barry K."/>
            <person name="Grigoriev I.V."/>
            <person name="Crous P."/>
            <person name="Smith M.E."/>
        </authorList>
    </citation>
    <scope>NUCLEOTIDE SEQUENCE</scope>
    <source>
        <strain evidence="2">NRRL 1565</strain>
    </source>
</reference>
<sequence>MAVTNFEVYATRLRDDRLSIKLKQTIAHELCESLEFFQLQDFTRFVAVLWPVIRDLLLKTPPVFVSAAPEQKLRSTLLEIIQRIPHSEVFRPIVQEVVTTLVALVKIENEDNAVVCLKIIYELHRMYRQLLENVAQPFLELASELYRNADQMLKTAESVDTPASLSTPNASLLSPSAMSPGPDSGDSASKNLSKAACSFKVLTEVPIIVVSIIQANRRHAEPFVTNILPHILHMLELGPKTNSTQQQQQQQPEAISAYGRSAYADLITAQSKTLSFLAFFARGFTALLLPSQNRIAQLTLHLLCACPAESTATRKEMLIATRHIVSTEIRKAFVPIADKFLDMQVLVGTGLASQCILKPFAFSMLADLMHHIRSELSPAQLTRMVDFYAGCMHDQSLSSGVHTMCAKLLHNITECIMQIPDKRHGRVLLLSILRTFVSSFAAIGGSAEAAIENARSGNSLSEEKLYGGSELIRTNAFEQGDRIKELRFLLRSLVTGCKNVMYALRKCDSTLALGMHHQPQSDGDEASTPVGSGDGAGTRAPSIVANQEAELAGFELDLLKALFREGLRACRIHDVERARAEAAARSEAKAQPAPSRETQIKLLDREAKEQIDHFANLFINLDLAVFHELFTSQFAFAFQAMVEHCAAVSSVQVFVA</sequence>
<dbReference type="Pfam" id="PF20175">
    <property type="entry name" value="Tra1_central"/>
    <property type="match status" value="2"/>
</dbReference>
<dbReference type="GO" id="GO:0006355">
    <property type="term" value="P:regulation of DNA-templated transcription"/>
    <property type="evidence" value="ECO:0007669"/>
    <property type="project" value="TreeGrafter"/>
</dbReference>
<dbReference type="OrthoDB" id="5570127at2759"/>
<gene>
    <name evidence="2" type="primary">TRA1_3</name>
    <name evidence="2" type="ORF">H4R20_005930</name>
</gene>
<evidence type="ECO:0000313" key="2">
    <source>
        <dbReference type="EMBL" id="KAJ2795298.1"/>
    </source>
</evidence>
<evidence type="ECO:0000256" key="1">
    <source>
        <dbReference type="SAM" id="MobiDB-lite"/>
    </source>
</evidence>
<protein>
    <submittedName>
        <fullName evidence="2">Transcription-associated protein 1</fullName>
    </submittedName>
</protein>
<dbReference type="GO" id="GO:0035267">
    <property type="term" value="C:NuA4 histone acetyltransferase complex"/>
    <property type="evidence" value="ECO:0007669"/>
    <property type="project" value="TreeGrafter"/>
</dbReference>
<dbReference type="GO" id="GO:0005634">
    <property type="term" value="C:nucleus"/>
    <property type="evidence" value="ECO:0007669"/>
    <property type="project" value="TreeGrafter"/>
</dbReference>
<dbReference type="EMBL" id="JANBUO010002238">
    <property type="protein sequence ID" value="KAJ2795298.1"/>
    <property type="molecule type" value="Genomic_DNA"/>
</dbReference>
<comment type="caution">
    <text evidence="2">The sequence shown here is derived from an EMBL/GenBank/DDBJ whole genome shotgun (WGS) entry which is preliminary data.</text>
</comment>
<accession>A0A9W8HNW5</accession>
<keyword evidence="3" id="KW-1185">Reference proteome</keyword>
<dbReference type="GO" id="GO:0000124">
    <property type="term" value="C:SAGA complex"/>
    <property type="evidence" value="ECO:0007669"/>
    <property type="project" value="TreeGrafter"/>
</dbReference>
<feature type="compositionally biased region" description="Polar residues" evidence="1">
    <location>
        <begin position="161"/>
        <end position="177"/>
    </location>
</feature>
<dbReference type="InterPro" id="IPR016024">
    <property type="entry name" value="ARM-type_fold"/>
</dbReference>
<feature type="region of interest" description="Disordered" evidence="1">
    <location>
        <begin position="515"/>
        <end position="539"/>
    </location>
</feature>
<dbReference type="InterPro" id="IPR050517">
    <property type="entry name" value="DDR_Repair_Kinase"/>
</dbReference>
<feature type="region of interest" description="Disordered" evidence="1">
    <location>
        <begin position="157"/>
        <end position="189"/>
    </location>
</feature>
<dbReference type="PANTHER" id="PTHR11139:SF1">
    <property type="entry name" value="TRANSFORMATION_TRANSCRIPTION DOMAIN-ASSOCIATED PROTEIN"/>
    <property type="match status" value="1"/>
</dbReference>
<proteinExistence type="predicted"/>
<dbReference type="AlphaFoldDB" id="A0A9W8HNW5"/>
<dbReference type="Proteomes" id="UP001140094">
    <property type="component" value="Unassembled WGS sequence"/>
</dbReference>